<protein>
    <submittedName>
        <fullName evidence="1">WG repeat-containing protein</fullName>
    </submittedName>
</protein>
<organism evidence="1 2">
    <name type="scientific">Anabaena azotica FACHB-119</name>
    <dbReference type="NCBI Taxonomy" id="947527"/>
    <lineage>
        <taxon>Bacteria</taxon>
        <taxon>Bacillati</taxon>
        <taxon>Cyanobacteriota</taxon>
        <taxon>Cyanophyceae</taxon>
        <taxon>Nostocales</taxon>
        <taxon>Nostocaceae</taxon>
        <taxon>Anabaena</taxon>
        <taxon>Anabaena azotica</taxon>
    </lineage>
</organism>
<dbReference type="SUPFAM" id="SSF69360">
    <property type="entry name" value="Cell wall binding repeat"/>
    <property type="match status" value="1"/>
</dbReference>
<dbReference type="PANTHER" id="PTHR37841">
    <property type="entry name" value="GLR2918 PROTEIN"/>
    <property type="match status" value="1"/>
</dbReference>
<evidence type="ECO:0000313" key="2">
    <source>
        <dbReference type="Proteomes" id="UP000661112"/>
    </source>
</evidence>
<dbReference type="PANTHER" id="PTHR37841:SF1">
    <property type="entry name" value="DUF3298 DOMAIN-CONTAINING PROTEIN"/>
    <property type="match status" value="1"/>
</dbReference>
<dbReference type="RefSeq" id="WP_190474402.1">
    <property type="nucleotide sequence ID" value="NZ_JACJSG010000022.1"/>
</dbReference>
<dbReference type="Pfam" id="PF14903">
    <property type="entry name" value="WG_beta_rep"/>
    <property type="match status" value="3"/>
</dbReference>
<name>A0ABR8D7H5_9NOST</name>
<sequence>MNNRLIPYQEGSKWGYKNQKGQVVVRPQFDEVGDFSNGLAQVRVGNQVSYIDQSGQMITHSGVANHEIINDILGQIQDKHHIKSIHKIESVNIEQEDNQKEKIYENLIRVKIADKYGYSDPTGKLVVPAKFNQAWHFSEGLALVQIGYKWGYINTTGRLVIQFQFDWAESFEQGQARVRLANKYGYINQTGKVVIPIKFDCLEKFSEGLALIKMENKWGYINHSGELVIQCKFDRATSFFAGKASVFIGRNKRLIDKTGKFID</sequence>
<keyword evidence="2" id="KW-1185">Reference proteome</keyword>
<comment type="caution">
    <text evidence="1">The sequence shown here is derived from an EMBL/GenBank/DDBJ whole genome shotgun (WGS) entry which is preliminary data.</text>
</comment>
<proteinExistence type="predicted"/>
<dbReference type="EMBL" id="JACJSG010000022">
    <property type="protein sequence ID" value="MBD2502280.1"/>
    <property type="molecule type" value="Genomic_DNA"/>
</dbReference>
<evidence type="ECO:0000313" key="1">
    <source>
        <dbReference type="EMBL" id="MBD2502280.1"/>
    </source>
</evidence>
<dbReference type="InterPro" id="IPR032774">
    <property type="entry name" value="WG_beta_rep"/>
</dbReference>
<gene>
    <name evidence="1" type="ORF">H6G83_16965</name>
</gene>
<accession>A0ABR8D7H5</accession>
<dbReference type="Proteomes" id="UP000661112">
    <property type="component" value="Unassembled WGS sequence"/>
</dbReference>
<reference evidence="1 2" key="1">
    <citation type="journal article" date="2020" name="ISME J.">
        <title>Comparative genomics reveals insights into cyanobacterial evolution and habitat adaptation.</title>
        <authorList>
            <person name="Chen M.Y."/>
            <person name="Teng W.K."/>
            <person name="Zhao L."/>
            <person name="Hu C.X."/>
            <person name="Zhou Y.K."/>
            <person name="Han B.P."/>
            <person name="Song L.R."/>
            <person name="Shu W.S."/>
        </authorList>
    </citation>
    <scope>NUCLEOTIDE SEQUENCE [LARGE SCALE GENOMIC DNA]</scope>
    <source>
        <strain evidence="1 2">FACHB-119</strain>
    </source>
</reference>